<dbReference type="EMBL" id="JAIWYP010000014">
    <property type="protein sequence ID" value="KAH3713980.1"/>
    <property type="molecule type" value="Genomic_DNA"/>
</dbReference>
<proteinExistence type="predicted"/>
<reference evidence="1" key="2">
    <citation type="submission" date="2020-11" db="EMBL/GenBank/DDBJ databases">
        <authorList>
            <person name="McCartney M.A."/>
            <person name="Auch B."/>
            <person name="Kono T."/>
            <person name="Mallez S."/>
            <person name="Becker A."/>
            <person name="Gohl D.M."/>
            <person name="Silverstein K.A.T."/>
            <person name="Koren S."/>
            <person name="Bechman K.B."/>
            <person name="Herman A."/>
            <person name="Abrahante J.E."/>
            <person name="Garbe J."/>
        </authorList>
    </citation>
    <scope>NUCLEOTIDE SEQUENCE</scope>
    <source>
        <strain evidence="1">Duluth1</strain>
        <tissue evidence="1">Whole animal</tissue>
    </source>
</reference>
<sequence length="68" mass="7555">MQFNPSDCETNYFTKYGIQSRGPTSFTATNSPMSQSSGKYLGVTLHEKLLWNSHADEVSKMPITPIPS</sequence>
<evidence type="ECO:0000313" key="2">
    <source>
        <dbReference type="Proteomes" id="UP000828390"/>
    </source>
</evidence>
<keyword evidence="2" id="KW-1185">Reference proteome</keyword>
<reference evidence="1" key="1">
    <citation type="journal article" date="2019" name="bioRxiv">
        <title>The Genome of the Zebra Mussel, Dreissena polymorpha: A Resource for Invasive Species Research.</title>
        <authorList>
            <person name="McCartney M.A."/>
            <person name="Auch B."/>
            <person name="Kono T."/>
            <person name="Mallez S."/>
            <person name="Zhang Y."/>
            <person name="Obille A."/>
            <person name="Becker A."/>
            <person name="Abrahante J.E."/>
            <person name="Garbe J."/>
            <person name="Badalamenti J.P."/>
            <person name="Herman A."/>
            <person name="Mangelson H."/>
            <person name="Liachko I."/>
            <person name="Sullivan S."/>
            <person name="Sone E.D."/>
            <person name="Koren S."/>
            <person name="Silverstein K.A.T."/>
            <person name="Beckman K.B."/>
            <person name="Gohl D.M."/>
        </authorList>
    </citation>
    <scope>NUCLEOTIDE SEQUENCE</scope>
    <source>
        <strain evidence="1">Duluth1</strain>
        <tissue evidence="1">Whole animal</tissue>
    </source>
</reference>
<comment type="caution">
    <text evidence="1">The sequence shown here is derived from an EMBL/GenBank/DDBJ whole genome shotgun (WGS) entry which is preliminary data.</text>
</comment>
<evidence type="ECO:0000313" key="1">
    <source>
        <dbReference type="EMBL" id="KAH3713980.1"/>
    </source>
</evidence>
<name>A0A9D4BZS4_DREPO</name>
<organism evidence="1 2">
    <name type="scientific">Dreissena polymorpha</name>
    <name type="common">Zebra mussel</name>
    <name type="synonym">Mytilus polymorpha</name>
    <dbReference type="NCBI Taxonomy" id="45954"/>
    <lineage>
        <taxon>Eukaryota</taxon>
        <taxon>Metazoa</taxon>
        <taxon>Spiralia</taxon>
        <taxon>Lophotrochozoa</taxon>
        <taxon>Mollusca</taxon>
        <taxon>Bivalvia</taxon>
        <taxon>Autobranchia</taxon>
        <taxon>Heteroconchia</taxon>
        <taxon>Euheterodonta</taxon>
        <taxon>Imparidentia</taxon>
        <taxon>Neoheterodontei</taxon>
        <taxon>Myida</taxon>
        <taxon>Dreissenoidea</taxon>
        <taxon>Dreissenidae</taxon>
        <taxon>Dreissena</taxon>
    </lineage>
</organism>
<accession>A0A9D4BZS4</accession>
<dbReference type="AlphaFoldDB" id="A0A9D4BZS4"/>
<gene>
    <name evidence="1" type="ORF">DPMN_073783</name>
</gene>
<protein>
    <submittedName>
        <fullName evidence="1">Uncharacterized protein</fullName>
    </submittedName>
</protein>
<dbReference type="Proteomes" id="UP000828390">
    <property type="component" value="Unassembled WGS sequence"/>
</dbReference>